<reference evidence="2" key="2">
    <citation type="submission" date="2023-01" db="EMBL/GenBank/DDBJ databases">
        <title>Draft genome sequence of Algimonas porphyrae strain NBRC 108216.</title>
        <authorList>
            <person name="Sun Q."/>
            <person name="Mori K."/>
        </authorList>
    </citation>
    <scope>NUCLEOTIDE SEQUENCE</scope>
    <source>
        <strain evidence="2">NBRC 108216</strain>
    </source>
</reference>
<proteinExistence type="predicted"/>
<evidence type="ECO:0000256" key="1">
    <source>
        <dbReference type="SAM" id="Phobius"/>
    </source>
</evidence>
<protein>
    <submittedName>
        <fullName evidence="2">Uncharacterized protein</fullName>
    </submittedName>
</protein>
<accession>A0ABQ5UZ72</accession>
<sequence>MSDRYKTGLMGAVAGLIIAVFIFFFFRDPEAGRMDNALLMALAPLGGFAGGWFGYKGDKDT</sequence>
<dbReference type="RefSeq" id="WP_284371049.1">
    <property type="nucleotide sequence ID" value="NZ_BSNJ01000003.1"/>
</dbReference>
<dbReference type="EMBL" id="BSNJ01000003">
    <property type="protein sequence ID" value="GLQ20443.1"/>
    <property type="molecule type" value="Genomic_DNA"/>
</dbReference>
<reference evidence="2" key="1">
    <citation type="journal article" date="2014" name="Int. J. Syst. Evol. Microbiol.">
        <title>Complete genome of a new Firmicutes species belonging to the dominant human colonic microbiota ('Ruminococcus bicirculans') reveals two chromosomes and a selective capacity to utilize plant glucans.</title>
        <authorList>
            <consortium name="NISC Comparative Sequencing Program"/>
            <person name="Wegmann U."/>
            <person name="Louis P."/>
            <person name="Goesmann A."/>
            <person name="Henrissat B."/>
            <person name="Duncan S.H."/>
            <person name="Flint H.J."/>
        </authorList>
    </citation>
    <scope>NUCLEOTIDE SEQUENCE</scope>
    <source>
        <strain evidence="2">NBRC 108216</strain>
    </source>
</reference>
<keyword evidence="1" id="KW-0472">Membrane</keyword>
<keyword evidence="1" id="KW-1133">Transmembrane helix</keyword>
<evidence type="ECO:0000313" key="2">
    <source>
        <dbReference type="EMBL" id="GLQ20443.1"/>
    </source>
</evidence>
<feature type="transmembrane region" description="Helical" evidence="1">
    <location>
        <begin position="38"/>
        <end position="55"/>
    </location>
</feature>
<keyword evidence="3" id="KW-1185">Reference proteome</keyword>
<organism evidence="2 3">
    <name type="scientific">Algimonas porphyrae</name>
    <dbReference type="NCBI Taxonomy" id="1128113"/>
    <lineage>
        <taxon>Bacteria</taxon>
        <taxon>Pseudomonadati</taxon>
        <taxon>Pseudomonadota</taxon>
        <taxon>Alphaproteobacteria</taxon>
        <taxon>Maricaulales</taxon>
        <taxon>Robiginitomaculaceae</taxon>
        <taxon>Algimonas</taxon>
    </lineage>
</organism>
<keyword evidence="1" id="KW-0812">Transmembrane</keyword>
<name>A0ABQ5UZ72_9PROT</name>
<feature type="transmembrane region" description="Helical" evidence="1">
    <location>
        <begin position="7"/>
        <end position="26"/>
    </location>
</feature>
<gene>
    <name evidence="2" type="ORF">GCM10007854_13980</name>
</gene>
<dbReference type="Proteomes" id="UP001161390">
    <property type="component" value="Unassembled WGS sequence"/>
</dbReference>
<comment type="caution">
    <text evidence="2">The sequence shown here is derived from an EMBL/GenBank/DDBJ whole genome shotgun (WGS) entry which is preliminary data.</text>
</comment>
<evidence type="ECO:0000313" key="3">
    <source>
        <dbReference type="Proteomes" id="UP001161390"/>
    </source>
</evidence>